<accession>A0A9W4T5G0</accession>
<dbReference type="Proteomes" id="UP001153678">
    <property type="component" value="Unassembled WGS sequence"/>
</dbReference>
<keyword evidence="2" id="KW-1185">Reference proteome</keyword>
<reference evidence="1" key="1">
    <citation type="submission" date="2022-08" db="EMBL/GenBank/DDBJ databases">
        <authorList>
            <person name="Kallberg Y."/>
            <person name="Tangrot J."/>
            <person name="Rosling A."/>
        </authorList>
    </citation>
    <scope>NUCLEOTIDE SEQUENCE</scope>
    <source>
        <strain evidence="1">Wild A</strain>
    </source>
</reference>
<evidence type="ECO:0000313" key="2">
    <source>
        <dbReference type="Proteomes" id="UP001153678"/>
    </source>
</evidence>
<dbReference type="EMBL" id="CAMKVN010009042">
    <property type="protein sequence ID" value="CAI2193084.1"/>
    <property type="molecule type" value="Genomic_DNA"/>
</dbReference>
<evidence type="ECO:0000313" key="1">
    <source>
        <dbReference type="EMBL" id="CAI2193084.1"/>
    </source>
</evidence>
<name>A0A9W4T5G0_9GLOM</name>
<sequence>MLIKRKVEIIISKRQQIIRNNVINVFHQSQAKDVKNKFKELPVYPEKFLRKLKIKENAFLLLDDLVLRDLVKKNIILTRSPTTQIFTYSVFIIGIADEAITKTNTED</sequence>
<dbReference type="OrthoDB" id="2424812at2759"/>
<gene>
    <name evidence="1" type="ORF">FWILDA_LOCUS15899</name>
</gene>
<proteinExistence type="predicted"/>
<protein>
    <submittedName>
        <fullName evidence="1">8449_t:CDS:1</fullName>
    </submittedName>
</protein>
<dbReference type="AlphaFoldDB" id="A0A9W4T5G0"/>
<comment type="caution">
    <text evidence="1">The sequence shown here is derived from an EMBL/GenBank/DDBJ whole genome shotgun (WGS) entry which is preliminary data.</text>
</comment>
<organism evidence="1 2">
    <name type="scientific">Funneliformis geosporum</name>
    <dbReference type="NCBI Taxonomy" id="1117311"/>
    <lineage>
        <taxon>Eukaryota</taxon>
        <taxon>Fungi</taxon>
        <taxon>Fungi incertae sedis</taxon>
        <taxon>Mucoromycota</taxon>
        <taxon>Glomeromycotina</taxon>
        <taxon>Glomeromycetes</taxon>
        <taxon>Glomerales</taxon>
        <taxon>Glomeraceae</taxon>
        <taxon>Funneliformis</taxon>
    </lineage>
</organism>